<reference evidence="1 2" key="1">
    <citation type="submission" date="2014-04" db="EMBL/GenBank/DDBJ databases">
        <authorList>
            <consortium name="DOE Joint Genome Institute"/>
            <person name="Kuo A."/>
            <person name="Kohler A."/>
            <person name="Nagy L.G."/>
            <person name="Floudas D."/>
            <person name="Copeland A."/>
            <person name="Barry K.W."/>
            <person name="Cichocki N."/>
            <person name="Veneault-Fourrey C."/>
            <person name="LaButti K."/>
            <person name="Lindquist E.A."/>
            <person name="Lipzen A."/>
            <person name="Lundell T."/>
            <person name="Morin E."/>
            <person name="Murat C."/>
            <person name="Sun H."/>
            <person name="Tunlid A."/>
            <person name="Henrissat B."/>
            <person name="Grigoriev I.V."/>
            <person name="Hibbett D.S."/>
            <person name="Martin F."/>
            <person name="Nordberg H.P."/>
            <person name="Cantor M.N."/>
            <person name="Hua S.X."/>
        </authorList>
    </citation>
    <scope>NUCLEOTIDE SEQUENCE [LARGE SCALE GENOMIC DNA]</scope>
    <source>
        <strain evidence="1 2">Foug A</strain>
    </source>
</reference>
<dbReference type="AlphaFoldDB" id="A0A0C3CRX8"/>
<dbReference type="InParanoid" id="A0A0C3CRX8"/>
<gene>
    <name evidence="1" type="ORF">SCLCIDRAFT_1224581</name>
</gene>
<reference evidence="2" key="2">
    <citation type="submission" date="2015-01" db="EMBL/GenBank/DDBJ databases">
        <title>Evolutionary Origins and Diversification of the Mycorrhizal Mutualists.</title>
        <authorList>
            <consortium name="DOE Joint Genome Institute"/>
            <consortium name="Mycorrhizal Genomics Consortium"/>
            <person name="Kohler A."/>
            <person name="Kuo A."/>
            <person name="Nagy L.G."/>
            <person name="Floudas D."/>
            <person name="Copeland A."/>
            <person name="Barry K.W."/>
            <person name="Cichocki N."/>
            <person name="Veneault-Fourrey C."/>
            <person name="LaButti K."/>
            <person name="Lindquist E.A."/>
            <person name="Lipzen A."/>
            <person name="Lundell T."/>
            <person name="Morin E."/>
            <person name="Murat C."/>
            <person name="Riley R."/>
            <person name="Ohm R."/>
            <person name="Sun H."/>
            <person name="Tunlid A."/>
            <person name="Henrissat B."/>
            <person name="Grigoriev I.V."/>
            <person name="Hibbett D.S."/>
            <person name="Martin F."/>
        </authorList>
    </citation>
    <scope>NUCLEOTIDE SEQUENCE [LARGE SCALE GENOMIC DNA]</scope>
    <source>
        <strain evidence="2">Foug A</strain>
    </source>
</reference>
<evidence type="ECO:0000313" key="2">
    <source>
        <dbReference type="Proteomes" id="UP000053989"/>
    </source>
</evidence>
<keyword evidence="2" id="KW-1185">Reference proteome</keyword>
<evidence type="ECO:0000313" key="1">
    <source>
        <dbReference type="EMBL" id="KIM51360.1"/>
    </source>
</evidence>
<organism evidence="1 2">
    <name type="scientific">Scleroderma citrinum Foug A</name>
    <dbReference type="NCBI Taxonomy" id="1036808"/>
    <lineage>
        <taxon>Eukaryota</taxon>
        <taxon>Fungi</taxon>
        <taxon>Dikarya</taxon>
        <taxon>Basidiomycota</taxon>
        <taxon>Agaricomycotina</taxon>
        <taxon>Agaricomycetes</taxon>
        <taxon>Agaricomycetidae</taxon>
        <taxon>Boletales</taxon>
        <taxon>Sclerodermatineae</taxon>
        <taxon>Sclerodermataceae</taxon>
        <taxon>Scleroderma</taxon>
    </lineage>
</organism>
<name>A0A0C3CRX8_9AGAM</name>
<dbReference type="EMBL" id="KN822263">
    <property type="protein sequence ID" value="KIM51360.1"/>
    <property type="molecule type" value="Genomic_DNA"/>
</dbReference>
<accession>A0A0C3CRX8</accession>
<dbReference type="HOGENOM" id="CLU_125610_0_0_1"/>
<protein>
    <submittedName>
        <fullName evidence="1">Uncharacterized protein</fullName>
    </submittedName>
</protein>
<proteinExistence type="predicted"/>
<dbReference type="Proteomes" id="UP000053989">
    <property type="component" value="Unassembled WGS sequence"/>
</dbReference>
<sequence>MAKKSPFYLKKIVSGQNCTYQITTQPAGSDFVRHDKEWINISGNDQEWIITNIYEDVYTVALKEDNQSGWIDPVNDYERQLQIYSPLNSYDCRQQFRITRN</sequence>